<dbReference type="EMBL" id="MRAE01000001">
    <property type="protein sequence ID" value="OOO69828.1"/>
    <property type="molecule type" value="Genomic_DNA"/>
</dbReference>
<organism evidence="2 4">
    <name type="scientific">Clostridium tepidum</name>
    <dbReference type="NCBI Taxonomy" id="1962263"/>
    <lineage>
        <taxon>Bacteria</taxon>
        <taxon>Bacillati</taxon>
        <taxon>Bacillota</taxon>
        <taxon>Clostridia</taxon>
        <taxon>Eubacteriales</taxon>
        <taxon>Clostridiaceae</taxon>
        <taxon>Clostridium</taxon>
    </lineage>
</organism>
<reference evidence="2 4" key="2">
    <citation type="submission" date="2016-12" db="EMBL/GenBank/DDBJ databases">
        <title>Clostridium tepidum sp. nov., a close relative of Clostridium sporogenes and Clostridium botulinum Group I.</title>
        <authorList>
            <person name="Dobritsa A.P."/>
            <person name="Kutumbaka K.K."/>
            <person name="Werner K."/>
            <person name="Wiedmann M."/>
            <person name="Asmus A."/>
            <person name="Samadpour M."/>
        </authorList>
    </citation>
    <scope>NUCLEOTIDE SEQUENCE [LARGE SCALE GENOMIC DNA]</scope>
    <source>
        <strain evidence="2 4">IEH 97212</strain>
    </source>
</reference>
<comment type="caution">
    <text evidence="2">The sequence shown here is derived from an EMBL/GenBank/DDBJ whole genome shotgun (WGS) entry which is preliminary data.</text>
</comment>
<accession>A0A1S9IHR9</accession>
<dbReference type="Proteomes" id="UP000190206">
    <property type="component" value="Unassembled WGS sequence"/>
</dbReference>
<evidence type="ECO:0000313" key="4">
    <source>
        <dbReference type="Proteomes" id="UP000190256"/>
    </source>
</evidence>
<name>A0A1S9IHR9_9CLOT</name>
<gene>
    <name evidence="1" type="ORF">BS637_06855</name>
    <name evidence="2" type="ORF">BS638_00100</name>
</gene>
<dbReference type="RefSeq" id="WP_078024012.1">
    <property type="nucleotide sequence ID" value="NZ_JADPGM010000009.1"/>
</dbReference>
<dbReference type="InterPro" id="IPR027601">
    <property type="entry name" value="Clo7Bot_mod_Cys"/>
</dbReference>
<evidence type="ECO:0000313" key="2">
    <source>
        <dbReference type="EMBL" id="OOO69828.1"/>
    </source>
</evidence>
<keyword evidence="3" id="KW-1185">Reference proteome</keyword>
<proteinExistence type="predicted"/>
<sequence>MKYIVYRNKKWGYISGYCHCSNCNDCHNNCGSQCMVYYN</sequence>
<dbReference type="AlphaFoldDB" id="A0A1S9IHR9"/>
<evidence type="ECO:0008006" key="5">
    <source>
        <dbReference type="Google" id="ProtNLM"/>
    </source>
</evidence>
<evidence type="ECO:0000313" key="3">
    <source>
        <dbReference type="Proteomes" id="UP000190206"/>
    </source>
</evidence>
<dbReference type="NCBIfam" id="TIGR04333">
    <property type="entry name" value="Clo7Bot_mod_Cys"/>
    <property type="match status" value="1"/>
</dbReference>
<evidence type="ECO:0000313" key="1">
    <source>
        <dbReference type="EMBL" id="OOO62550.1"/>
    </source>
</evidence>
<reference evidence="1 3" key="1">
    <citation type="submission" date="2016-12" db="EMBL/GenBank/DDBJ databases">
        <title>Clostridium tepidum sp. nov., a close relative of Clostridium sporogenes and Clostridium botulinum Group I.</title>
        <authorList>
            <person name="Dobritsa A.P."/>
            <person name="Kutumbaka K."/>
            <person name="Werner K."/>
            <person name="Samadpour M."/>
        </authorList>
    </citation>
    <scope>NUCLEOTIDE SEQUENCE [LARGE SCALE GENOMIC DNA]</scope>
    <source>
        <strain evidence="1 3">PE</strain>
    </source>
</reference>
<dbReference type="EMBL" id="MRAD01000005">
    <property type="protein sequence ID" value="OOO62550.1"/>
    <property type="molecule type" value="Genomic_DNA"/>
</dbReference>
<protein>
    <recommendedName>
        <fullName evidence="5">Clo7bot family Cys-rich peptide</fullName>
    </recommendedName>
</protein>
<dbReference type="Proteomes" id="UP000190256">
    <property type="component" value="Unassembled WGS sequence"/>
</dbReference>